<evidence type="ECO:0000313" key="2">
    <source>
        <dbReference type="EMBL" id="KAK2778198.1"/>
    </source>
</evidence>
<feature type="compositionally biased region" description="Low complexity" evidence="1">
    <location>
        <begin position="747"/>
        <end position="758"/>
    </location>
</feature>
<feature type="compositionally biased region" description="Polar residues" evidence="1">
    <location>
        <begin position="659"/>
        <end position="675"/>
    </location>
</feature>
<feature type="compositionally biased region" description="Basic and acidic residues" evidence="1">
    <location>
        <begin position="714"/>
        <end position="727"/>
    </location>
</feature>
<feature type="region of interest" description="Disordered" evidence="1">
    <location>
        <begin position="540"/>
        <end position="602"/>
    </location>
</feature>
<name>A0AAE0DD82_COLKA</name>
<dbReference type="EMBL" id="VYYT01000013">
    <property type="protein sequence ID" value="KAK2778198.1"/>
    <property type="molecule type" value="Genomic_DNA"/>
</dbReference>
<proteinExistence type="predicted"/>
<dbReference type="AlphaFoldDB" id="A0AAE0DD82"/>
<feature type="compositionally biased region" description="Basic and acidic residues" evidence="1">
    <location>
        <begin position="32"/>
        <end position="48"/>
    </location>
</feature>
<feature type="compositionally biased region" description="Polar residues" evidence="1">
    <location>
        <begin position="558"/>
        <end position="590"/>
    </location>
</feature>
<gene>
    <name evidence="2" type="ORF">CKAH01_03154</name>
</gene>
<feature type="compositionally biased region" description="Polar residues" evidence="1">
    <location>
        <begin position="345"/>
        <end position="366"/>
    </location>
</feature>
<evidence type="ECO:0000313" key="3">
    <source>
        <dbReference type="Proteomes" id="UP001281614"/>
    </source>
</evidence>
<sequence>MAPREHARALKGGGTEHYPSARDRSPHRRHAHQAENHHDCKHREEEPRRRRIRSSRATSGPKASSQIATRITASENDGRYSPFYPQDTPMAYSNPPGSSLIVSPASYTPSTAQVSGDPPSDAQGDRTSETEIPVHLDDNNDGYYCCGCGIRRSDEHHEIRKFRVGEPVWRNFCHSCHEKHLASSDYKKLKQYGNFCFGCGFARSSHFNKQHPIKRGHRPAKNFCAHCMKRKFKKAITPTETVLGFSSDESDDNLEEDSDDTVRPQSPDRFVRQHVANGNDQSRFECGNSNGAGDSQKLSDESADISPSRSVQDRLRKRRSDRHAPVTRESTGGLHEGIIHRNIASGANSSYKSPTVEDASNVTTCQPDHRGALSDGQTSHTKQASAAIPRTPSPQTDPLPRVDDTKDSAIGVGSSYCSDQISPSKRATFNERVEVRTSPTYWQHEHSENDDSYANFRSEQYHEALGDGKKAIPLEAPLRDPDGFSARRDHIPHYSVDEESFNSWSVPTVGYDGFVGSNTFNCSPLAGNAGSAQPHPNSLYTAKNCQSTDRSTRGCGNFSRNQGPGSTFNDRTSDPSNRWTQRSGDTSSPHNRGKEDQPCSTNYSGCDDASTLYEHFGATDSSREHRDTSWSYNYDGASYTNHVYNARFSEPRRAWDFQSARSGNDQPASFNSSTEEPQRGLQDLPPTSGQSSESNQCNMSHQPLSSKGQHSRQHRLDPRNRQQDHQSHSANNNWDQHRQSYEGQVPSSSDRFSSGSGSYNTRQAPNNMHETPCDADSPSDSTATSHTQSSLYEPKLPPVGFAMEIPDDMSKSEVQTMFIPGYDDYVPWRSTSSV</sequence>
<feature type="region of interest" description="Disordered" evidence="1">
    <location>
        <begin position="1"/>
        <end position="128"/>
    </location>
</feature>
<comment type="caution">
    <text evidence="2">The sequence shown here is derived from an EMBL/GenBank/DDBJ whole genome shotgun (WGS) entry which is preliminary data.</text>
</comment>
<dbReference type="Proteomes" id="UP001281614">
    <property type="component" value="Unassembled WGS sequence"/>
</dbReference>
<protein>
    <submittedName>
        <fullName evidence="2">Uncharacterized protein</fullName>
    </submittedName>
</protein>
<feature type="region of interest" description="Disordered" evidence="1">
    <location>
        <begin position="243"/>
        <end position="415"/>
    </location>
</feature>
<feature type="compositionally biased region" description="Polar residues" evidence="1">
    <location>
        <begin position="375"/>
        <end position="384"/>
    </location>
</feature>
<keyword evidence="3" id="KW-1185">Reference proteome</keyword>
<feature type="compositionally biased region" description="Polar residues" evidence="1">
    <location>
        <begin position="540"/>
        <end position="549"/>
    </location>
</feature>
<reference evidence="2" key="1">
    <citation type="submission" date="2023-02" db="EMBL/GenBank/DDBJ databases">
        <title>Colletotrichum kahawae CIFC_Que2 genome sequencing and assembly.</title>
        <authorList>
            <person name="Baroncelli R."/>
        </authorList>
    </citation>
    <scope>NUCLEOTIDE SEQUENCE</scope>
    <source>
        <strain evidence="2">CIFC_Que2</strain>
    </source>
</reference>
<feature type="region of interest" description="Disordered" evidence="1">
    <location>
        <begin position="659"/>
        <end position="799"/>
    </location>
</feature>
<feature type="compositionally biased region" description="Acidic residues" evidence="1">
    <location>
        <begin position="248"/>
        <end position="259"/>
    </location>
</feature>
<accession>A0AAE0DD82</accession>
<feature type="compositionally biased region" description="Polar residues" evidence="1">
    <location>
        <begin position="57"/>
        <end position="75"/>
    </location>
</feature>
<evidence type="ECO:0000256" key="1">
    <source>
        <dbReference type="SAM" id="MobiDB-lite"/>
    </source>
</evidence>
<feature type="compositionally biased region" description="Polar residues" evidence="1">
    <location>
        <begin position="685"/>
        <end position="708"/>
    </location>
</feature>
<organism evidence="2 3">
    <name type="scientific">Colletotrichum kahawae</name>
    <name type="common">Coffee berry disease fungus</name>
    <dbReference type="NCBI Taxonomy" id="34407"/>
    <lineage>
        <taxon>Eukaryota</taxon>
        <taxon>Fungi</taxon>
        <taxon>Dikarya</taxon>
        <taxon>Ascomycota</taxon>
        <taxon>Pezizomycotina</taxon>
        <taxon>Sordariomycetes</taxon>
        <taxon>Hypocreomycetidae</taxon>
        <taxon>Glomerellales</taxon>
        <taxon>Glomerellaceae</taxon>
        <taxon>Colletotrichum</taxon>
        <taxon>Colletotrichum gloeosporioides species complex</taxon>
    </lineage>
</organism>
<feature type="compositionally biased region" description="Polar residues" evidence="1">
    <location>
        <begin position="276"/>
        <end position="293"/>
    </location>
</feature>
<feature type="compositionally biased region" description="Polar residues" evidence="1">
    <location>
        <begin position="759"/>
        <end position="769"/>
    </location>
</feature>
<feature type="compositionally biased region" description="Low complexity" evidence="1">
    <location>
        <begin position="774"/>
        <end position="785"/>
    </location>
</feature>
<feature type="compositionally biased region" description="Polar residues" evidence="1">
    <location>
        <begin position="95"/>
        <end position="114"/>
    </location>
</feature>